<dbReference type="EMBL" id="UYJE01000307">
    <property type="protein sequence ID" value="VDH92171.1"/>
    <property type="molecule type" value="Genomic_DNA"/>
</dbReference>
<keyword evidence="2" id="KW-0238">DNA-binding</keyword>
<dbReference type="GO" id="GO:0005634">
    <property type="term" value="C:nucleus"/>
    <property type="evidence" value="ECO:0007669"/>
    <property type="project" value="UniProtKB-SubCell"/>
</dbReference>
<dbReference type="OrthoDB" id="10060191at2759"/>
<keyword evidence="3" id="KW-0539">Nucleus</keyword>
<evidence type="ECO:0000256" key="2">
    <source>
        <dbReference type="ARBA" id="ARBA00023125"/>
    </source>
</evidence>
<organism evidence="6 7">
    <name type="scientific">Mytilus galloprovincialis</name>
    <name type="common">Mediterranean mussel</name>
    <dbReference type="NCBI Taxonomy" id="29158"/>
    <lineage>
        <taxon>Eukaryota</taxon>
        <taxon>Metazoa</taxon>
        <taxon>Spiralia</taxon>
        <taxon>Lophotrochozoa</taxon>
        <taxon>Mollusca</taxon>
        <taxon>Bivalvia</taxon>
        <taxon>Autobranchia</taxon>
        <taxon>Pteriomorphia</taxon>
        <taxon>Mytilida</taxon>
        <taxon>Mytiloidea</taxon>
        <taxon>Mytilidae</taxon>
        <taxon>Mytilinae</taxon>
        <taxon>Mytilus</taxon>
    </lineage>
</organism>
<dbReference type="SUPFAM" id="SSF46689">
    <property type="entry name" value="Homeodomain-like"/>
    <property type="match status" value="2"/>
</dbReference>
<comment type="caution">
    <text evidence="6">The sequence shown here is derived from an EMBL/GenBank/DDBJ whole genome shotgun (WGS) entry which is preliminary data.</text>
</comment>
<dbReference type="Pfam" id="PF04218">
    <property type="entry name" value="CENP-B_N"/>
    <property type="match status" value="1"/>
</dbReference>
<dbReference type="PANTHER" id="PTHR19303">
    <property type="entry name" value="TRANSPOSON"/>
    <property type="match status" value="1"/>
</dbReference>
<feature type="region of interest" description="Disordered" evidence="4">
    <location>
        <begin position="439"/>
        <end position="464"/>
    </location>
</feature>
<dbReference type="InterPro" id="IPR007889">
    <property type="entry name" value="HTH_Psq"/>
</dbReference>
<dbReference type="Gene3D" id="1.10.10.60">
    <property type="entry name" value="Homeodomain-like"/>
    <property type="match status" value="2"/>
</dbReference>
<reference evidence="6" key="1">
    <citation type="submission" date="2018-11" db="EMBL/GenBank/DDBJ databases">
        <authorList>
            <person name="Alioto T."/>
            <person name="Alioto T."/>
        </authorList>
    </citation>
    <scope>NUCLEOTIDE SEQUENCE</scope>
</reference>
<dbReference type="PANTHER" id="PTHR19303:SF73">
    <property type="entry name" value="PROTEIN PDC2"/>
    <property type="match status" value="1"/>
</dbReference>
<dbReference type="InterPro" id="IPR006600">
    <property type="entry name" value="HTH_CenpB_DNA-bd_dom"/>
</dbReference>
<dbReference type="AlphaFoldDB" id="A0A8B6BL37"/>
<proteinExistence type="predicted"/>
<dbReference type="InterPro" id="IPR050863">
    <property type="entry name" value="CenT-Element_Derived"/>
</dbReference>
<feature type="domain" description="HTH CENPB-type" evidence="5">
    <location>
        <begin position="68"/>
        <end position="139"/>
    </location>
</feature>
<evidence type="ECO:0000259" key="5">
    <source>
        <dbReference type="PROSITE" id="PS51253"/>
    </source>
</evidence>
<protein>
    <recommendedName>
        <fullName evidence="5">HTH CENPB-type domain-containing protein</fullName>
    </recommendedName>
</protein>
<keyword evidence="7" id="KW-1185">Reference proteome</keyword>
<sequence length="517" mass="58760">MSRPVKRQRVELSLSDKVKLIKDHDSVPKPSQRELAEKYKVGKSTVGDILRKKDTYLQQFELNANSSKQRFNTNCKFFDINDIVWKWFNTARAKGIPISGPIIQEKALQIADELTIPDFKASNGWLDRWKSRYSVHAFKVNGESASVDTTTVEEYRTRLPDITKGYTQADIFNCDETGLFYRALPDKTLGVKDQSCKGGKNAKERLTVMFACSSTGEKLKPLVIGKSYNPRCFKNVNKGNLPVTYYSNKKAWMTTNAFIDWLRTVNTTMRLQRRHILMFLDNASSHSKELNLSNLTLKFLPANTTSVLQPLDQGIIRAFKARYRKLMISSLLTKIDQTQSASELCREINVLDAIYWVTRAWNNTKESTIQKCFRVAGFPSSDPDTVDSTADDDDDDDDVPLSELARQLNLSPNIDPCFDDSLPTEDDSDDWERELISSYQQESTHESDDDDVSGQSEQEPEQKMTLEETLAEIRRIHASTSATSILSTTQAMITDLEALIVKKKCQKKQCAIDSFLV</sequence>
<feature type="region of interest" description="Disordered" evidence="4">
    <location>
        <begin position="380"/>
        <end position="400"/>
    </location>
</feature>
<dbReference type="GO" id="GO:0003677">
    <property type="term" value="F:DNA binding"/>
    <property type="evidence" value="ECO:0007669"/>
    <property type="project" value="UniProtKB-KW"/>
</dbReference>
<dbReference type="SMART" id="SM00674">
    <property type="entry name" value="CENPB"/>
    <property type="match status" value="1"/>
</dbReference>
<dbReference type="Proteomes" id="UP000596742">
    <property type="component" value="Unassembled WGS sequence"/>
</dbReference>
<evidence type="ECO:0000256" key="1">
    <source>
        <dbReference type="ARBA" id="ARBA00004123"/>
    </source>
</evidence>
<evidence type="ECO:0000313" key="7">
    <source>
        <dbReference type="Proteomes" id="UP000596742"/>
    </source>
</evidence>
<comment type="subcellular location">
    <subcellularLocation>
        <location evidence="1">Nucleus</location>
    </subcellularLocation>
</comment>
<dbReference type="Pfam" id="PF03184">
    <property type="entry name" value="DDE_1"/>
    <property type="match status" value="1"/>
</dbReference>
<name>A0A8B6BL37_MYTGA</name>
<dbReference type="PROSITE" id="PS51253">
    <property type="entry name" value="HTH_CENPB"/>
    <property type="match status" value="1"/>
</dbReference>
<evidence type="ECO:0000256" key="4">
    <source>
        <dbReference type="SAM" id="MobiDB-lite"/>
    </source>
</evidence>
<dbReference type="InterPro" id="IPR004875">
    <property type="entry name" value="DDE_SF_endonuclease_dom"/>
</dbReference>
<evidence type="ECO:0000256" key="3">
    <source>
        <dbReference type="ARBA" id="ARBA00023242"/>
    </source>
</evidence>
<dbReference type="Pfam" id="PF03221">
    <property type="entry name" value="HTH_Tnp_Tc5"/>
    <property type="match status" value="1"/>
</dbReference>
<accession>A0A8B6BL37</accession>
<evidence type="ECO:0000313" key="6">
    <source>
        <dbReference type="EMBL" id="VDH92171.1"/>
    </source>
</evidence>
<dbReference type="InterPro" id="IPR009057">
    <property type="entry name" value="Homeodomain-like_sf"/>
</dbReference>
<feature type="compositionally biased region" description="Acidic residues" evidence="4">
    <location>
        <begin position="389"/>
        <end position="400"/>
    </location>
</feature>
<gene>
    <name evidence="6" type="ORF">MGAL_10B054618</name>
</gene>